<gene>
    <name evidence="10" type="primary">fluC</name>
    <name evidence="10" type="synonym">crcB</name>
    <name evidence="11" type="ORF">GCM10012275_44950</name>
</gene>
<dbReference type="AlphaFoldDB" id="A0A8J3CHT2"/>
<keyword evidence="10" id="KW-0406">Ion transport</keyword>
<feature type="transmembrane region" description="Helical" evidence="10">
    <location>
        <begin position="9"/>
        <end position="31"/>
    </location>
</feature>
<evidence type="ECO:0000313" key="11">
    <source>
        <dbReference type="EMBL" id="GGM69518.1"/>
    </source>
</evidence>
<dbReference type="Pfam" id="PF02537">
    <property type="entry name" value="CRCB"/>
    <property type="match status" value="1"/>
</dbReference>
<keyword evidence="12" id="KW-1185">Reference proteome</keyword>
<dbReference type="PANTHER" id="PTHR28259:SF1">
    <property type="entry name" value="FLUORIDE EXPORT PROTEIN 1-RELATED"/>
    <property type="match status" value="1"/>
</dbReference>
<comment type="function">
    <text evidence="9 10">Fluoride-specific ion channel. Important for reducing fluoride concentration in the cell, thus reducing its toxicity.</text>
</comment>
<keyword evidence="10" id="KW-0915">Sodium</keyword>
<reference evidence="11" key="1">
    <citation type="journal article" date="2014" name="Int. J. Syst. Evol. Microbiol.">
        <title>Complete genome sequence of Corynebacterium casei LMG S-19264T (=DSM 44701T), isolated from a smear-ripened cheese.</title>
        <authorList>
            <consortium name="US DOE Joint Genome Institute (JGI-PGF)"/>
            <person name="Walter F."/>
            <person name="Albersmeier A."/>
            <person name="Kalinowski J."/>
            <person name="Ruckert C."/>
        </authorList>
    </citation>
    <scope>NUCLEOTIDE SEQUENCE</scope>
    <source>
        <strain evidence="11">CGMCC 4.5737</strain>
    </source>
</reference>
<evidence type="ECO:0000256" key="7">
    <source>
        <dbReference type="ARBA" id="ARBA00035120"/>
    </source>
</evidence>
<keyword evidence="4 10" id="KW-1133">Transmembrane helix</keyword>
<sequence length="137" mass="13798">MSKPAHADIVAVIAVGGALGALARYGIGLALPWQPAGFPLPTFAVNLLGCLLMGALMVLATEVWSGHRLLRPFLGTGVLGGFTTFSTYSVDAERLLAAGRVGVAVLYVAGTLVGALGAVVLGIALTRRATGLAGGTR</sequence>
<comment type="caution">
    <text evidence="11">The sequence shown here is derived from an EMBL/GenBank/DDBJ whole genome shotgun (WGS) entry which is preliminary data.</text>
</comment>
<evidence type="ECO:0000256" key="8">
    <source>
        <dbReference type="ARBA" id="ARBA00035585"/>
    </source>
</evidence>
<dbReference type="Proteomes" id="UP000637578">
    <property type="component" value="Unassembled WGS sequence"/>
</dbReference>
<evidence type="ECO:0000313" key="12">
    <source>
        <dbReference type="Proteomes" id="UP000637578"/>
    </source>
</evidence>
<keyword evidence="6 10" id="KW-0407">Ion channel</keyword>
<comment type="subcellular location">
    <subcellularLocation>
        <location evidence="1 10">Cell membrane</location>
        <topology evidence="1 10">Multi-pass membrane protein</topology>
    </subcellularLocation>
</comment>
<dbReference type="GO" id="GO:0046872">
    <property type="term" value="F:metal ion binding"/>
    <property type="evidence" value="ECO:0007669"/>
    <property type="project" value="UniProtKB-KW"/>
</dbReference>
<evidence type="ECO:0000256" key="4">
    <source>
        <dbReference type="ARBA" id="ARBA00022989"/>
    </source>
</evidence>
<accession>A0A8J3CHT2</accession>
<organism evidence="11 12">
    <name type="scientific">Longimycelium tulufanense</name>
    <dbReference type="NCBI Taxonomy" id="907463"/>
    <lineage>
        <taxon>Bacteria</taxon>
        <taxon>Bacillati</taxon>
        <taxon>Actinomycetota</taxon>
        <taxon>Actinomycetes</taxon>
        <taxon>Pseudonocardiales</taxon>
        <taxon>Pseudonocardiaceae</taxon>
        <taxon>Longimycelium</taxon>
    </lineage>
</organism>
<comment type="activity regulation">
    <text evidence="10">Na(+) is not transported, but it plays an essential structural role and its presence is essential for fluoride channel function.</text>
</comment>
<feature type="binding site" evidence="10">
    <location>
        <position position="80"/>
    </location>
    <ligand>
        <name>Na(+)</name>
        <dbReference type="ChEBI" id="CHEBI:29101"/>
        <note>structural</note>
    </ligand>
</feature>
<dbReference type="HAMAP" id="MF_00454">
    <property type="entry name" value="FluC"/>
    <property type="match status" value="1"/>
</dbReference>
<keyword evidence="2 10" id="KW-1003">Cell membrane</keyword>
<dbReference type="RefSeq" id="WP_189060392.1">
    <property type="nucleotide sequence ID" value="NZ_BMMK01000024.1"/>
</dbReference>
<feature type="transmembrane region" description="Helical" evidence="10">
    <location>
        <begin position="102"/>
        <end position="125"/>
    </location>
</feature>
<dbReference type="InterPro" id="IPR003691">
    <property type="entry name" value="FluC"/>
</dbReference>
<name>A0A8J3CHT2_9PSEU</name>
<proteinExistence type="inferred from homology"/>
<evidence type="ECO:0000256" key="3">
    <source>
        <dbReference type="ARBA" id="ARBA00022692"/>
    </source>
</evidence>
<keyword evidence="3 10" id="KW-0812">Transmembrane</keyword>
<evidence type="ECO:0000256" key="2">
    <source>
        <dbReference type="ARBA" id="ARBA00022475"/>
    </source>
</evidence>
<protein>
    <recommendedName>
        <fullName evidence="10">Fluoride-specific ion channel FluC</fullName>
    </recommendedName>
</protein>
<feature type="transmembrane region" description="Helical" evidence="10">
    <location>
        <begin position="43"/>
        <end position="61"/>
    </location>
</feature>
<dbReference type="GO" id="GO:0005886">
    <property type="term" value="C:plasma membrane"/>
    <property type="evidence" value="ECO:0007669"/>
    <property type="project" value="UniProtKB-SubCell"/>
</dbReference>
<reference evidence="11" key="2">
    <citation type="submission" date="2020-09" db="EMBL/GenBank/DDBJ databases">
        <authorList>
            <person name="Sun Q."/>
            <person name="Zhou Y."/>
        </authorList>
    </citation>
    <scope>NUCLEOTIDE SEQUENCE</scope>
    <source>
        <strain evidence="11">CGMCC 4.5737</strain>
    </source>
</reference>
<evidence type="ECO:0000256" key="6">
    <source>
        <dbReference type="ARBA" id="ARBA00023303"/>
    </source>
</evidence>
<keyword evidence="10" id="KW-0479">Metal-binding</keyword>
<dbReference type="GO" id="GO:0062054">
    <property type="term" value="F:fluoride channel activity"/>
    <property type="evidence" value="ECO:0007669"/>
    <property type="project" value="UniProtKB-UniRule"/>
</dbReference>
<evidence type="ECO:0000256" key="10">
    <source>
        <dbReference type="HAMAP-Rule" id="MF_00454"/>
    </source>
</evidence>
<evidence type="ECO:0000256" key="5">
    <source>
        <dbReference type="ARBA" id="ARBA00023136"/>
    </source>
</evidence>
<feature type="binding site" evidence="10">
    <location>
        <position position="83"/>
    </location>
    <ligand>
        <name>Na(+)</name>
        <dbReference type="ChEBI" id="CHEBI:29101"/>
        <note>structural</note>
    </ligand>
</feature>
<comment type="catalytic activity">
    <reaction evidence="8">
        <text>fluoride(in) = fluoride(out)</text>
        <dbReference type="Rhea" id="RHEA:76159"/>
        <dbReference type="ChEBI" id="CHEBI:17051"/>
    </reaction>
    <physiologicalReaction direction="left-to-right" evidence="8">
        <dbReference type="Rhea" id="RHEA:76160"/>
    </physiologicalReaction>
</comment>
<keyword evidence="10" id="KW-0813">Transport</keyword>
<keyword evidence="5 10" id="KW-0472">Membrane</keyword>
<feature type="transmembrane region" description="Helical" evidence="10">
    <location>
        <begin position="73"/>
        <end position="90"/>
    </location>
</feature>
<evidence type="ECO:0000256" key="9">
    <source>
        <dbReference type="ARBA" id="ARBA00049940"/>
    </source>
</evidence>
<comment type="similarity">
    <text evidence="7 10">Belongs to the fluoride channel Fluc/FEX (TC 1.A.43) family.</text>
</comment>
<dbReference type="GO" id="GO:0140114">
    <property type="term" value="P:cellular detoxification of fluoride"/>
    <property type="evidence" value="ECO:0007669"/>
    <property type="project" value="UniProtKB-UniRule"/>
</dbReference>
<dbReference type="EMBL" id="BMMK01000024">
    <property type="protein sequence ID" value="GGM69518.1"/>
    <property type="molecule type" value="Genomic_DNA"/>
</dbReference>
<evidence type="ECO:0000256" key="1">
    <source>
        <dbReference type="ARBA" id="ARBA00004651"/>
    </source>
</evidence>
<dbReference type="NCBIfam" id="TIGR00494">
    <property type="entry name" value="crcB"/>
    <property type="match status" value="1"/>
</dbReference>
<dbReference type="PANTHER" id="PTHR28259">
    <property type="entry name" value="FLUORIDE EXPORT PROTEIN 1-RELATED"/>
    <property type="match status" value="1"/>
</dbReference>